<organism evidence="2 3">
    <name type="scientific">Pseudomonas fluorescens</name>
    <dbReference type="NCBI Taxonomy" id="294"/>
    <lineage>
        <taxon>Bacteria</taxon>
        <taxon>Pseudomonadati</taxon>
        <taxon>Pseudomonadota</taxon>
        <taxon>Gammaproteobacteria</taxon>
        <taxon>Pseudomonadales</taxon>
        <taxon>Pseudomonadaceae</taxon>
        <taxon>Pseudomonas</taxon>
    </lineage>
</organism>
<sequence length="103" mass="11278" precursor="true">MHKITRSMLAVSFCALALPAVAQPFICGGYFIGSDTQAKLAHTILEDGGRAVGIQQVFTLCQKGVIQVVLDGNNETSTPSYKNRWQQRAVTLFEVPQNKVVVR</sequence>
<dbReference type="RefSeq" id="WP_150806832.1">
    <property type="nucleotide sequence ID" value="NZ_CABVHY010000037.1"/>
</dbReference>
<dbReference type="AlphaFoldDB" id="A0A5E7FHJ5"/>
<keyword evidence="1" id="KW-0732">Signal</keyword>
<accession>A0A5E7FHJ5</accession>
<gene>
    <name evidence="2" type="ORF">PS723_05614</name>
</gene>
<protein>
    <recommendedName>
        <fullName evidence="4">Lipoprotein</fullName>
    </recommendedName>
</protein>
<proteinExistence type="predicted"/>
<dbReference type="Proteomes" id="UP000379480">
    <property type="component" value="Unassembled WGS sequence"/>
</dbReference>
<evidence type="ECO:0000313" key="2">
    <source>
        <dbReference type="EMBL" id="VVO38676.1"/>
    </source>
</evidence>
<evidence type="ECO:0008006" key="4">
    <source>
        <dbReference type="Google" id="ProtNLM"/>
    </source>
</evidence>
<feature type="signal peptide" evidence="1">
    <location>
        <begin position="1"/>
        <end position="22"/>
    </location>
</feature>
<evidence type="ECO:0000256" key="1">
    <source>
        <dbReference type="SAM" id="SignalP"/>
    </source>
</evidence>
<dbReference type="EMBL" id="CABVHY010000037">
    <property type="protein sequence ID" value="VVO38676.1"/>
    <property type="molecule type" value="Genomic_DNA"/>
</dbReference>
<name>A0A5E7FHJ5_PSEFL</name>
<reference evidence="2 3" key="1">
    <citation type="submission" date="2019-09" db="EMBL/GenBank/DDBJ databases">
        <authorList>
            <person name="Chandra G."/>
            <person name="Truman W A."/>
        </authorList>
    </citation>
    <scope>NUCLEOTIDE SEQUENCE [LARGE SCALE GENOMIC DNA]</scope>
    <source>
        <strain evidence="2">PS723</strain>
    </source>
</reference>
<evidence type="ECO:0000313" key="3">
    <source>
        <dbReference type="Proteomes" id="UP000379480"/>
    </source>
</evidence>
<dbReference type="OrthoDB" id="6890795at2"/>
<feature type="chain" id="PRO_5022921751" description="Lipoprotein" evidence="1">
    <location>
        <begin position="23"/>
        <end position="103"/>
    </location>
</feature>